<dbReference type="Proteomes" id="UP000323075">
    <property type="component" value="Unassembled WGS sequence"/>
</dbReference>
<protein>
    <submittedName>
        <fullName evidence="2">Putative HNH-type endonuclease</fullName>
    </submittedName>
</protein>
<organism evidence="2 4">
    <name type="scientific">Halobacterium salinarum (strain ATCC 33171 / DSM 3754 / JCM 8978 / NBRC 102687 / NCIMB 764 / 91-R6)</name>
    <dbReference type="NCBI Taxonomy" id="2597657"/>
    <lineage>
        <taxon>Archaea</taxon>
        <taxon>Methanobacteriati</taxon>
        <taxon>Methanobacteriota</taxon>
        <taxon>Stenosarchaea group</taxon>
        <taxon>Halobacteria</taxon>
        <taxon>Halobacteriales</taxon>
        <taxon>Halobacteriaceae</taxon>
        <taxon>Halobacterium</taxon>
    </lineage>
</organism>
<reference evidence="3 5" key="2">
    <citation type="submission" date="2019-07" db="EMBL/GenBank/DDBJ databases">
        <title>Genomic Encyclopedia of Archaeal and Bacterial Type Strains, Phase II (KMG-II): from individual species to whole genera.</title>
        <authorList>
            <person name="Goeker M."/>
        </authorList>
    </citation>
    <scope>NUCLEOTIDE SEQUENCE [LARGE SCALE GENOMIC DNA]</scope>
    <source>
        <strain evidence="3 5">DSM 3754</strain>
    </source>
</reference>
<dbReference type="GeneID" id="39854115"/>
<keyword evidence="2" id="KW-0540">Nuclease</keyword>
<keyword evidence="2" id="KW-0255">Endonuclease</keyword>
<sequence>MVSKSLVEAVFERWGKACVVCGRRPEEWLETDFGSRTQARLSFHHVNGDDTDDRVENLIPLCQSCHVHIHRVDEPPYRLWHRQLPLEHRHAWNQHYHEYYEGPRLTREEATQQFGDDDGTPESTKYLEYERDDWPTDNQETTAGRETEDDHEDQD</sequence>
<feature type="region of interest" description="Disordered" evidence="1">
    <location>
        <begin position="112"/>
        <end position="155"/>
    </location>
</feature>
<dbReference type="InterPro" id="IPR003615">
    <property type="entry name" value="HNH_nuc"/>
</dbReference>
<accession>A0A4D6GQM8</accession>
<dbReference type="EMBL" id="CP038631">
    <property type="protein sequence ID" value="QCC43984.1"/>
    <property type="molecule type" value="Genomic_DNA"/>
</dbReference>
<keyword evidence="2" id="KW-0378">Hydrolase</keyword>
<reference evidence="2" key="3">
    <citation type="journal article" name="MicrobiologyOpen">
        <title>Whole-genome comparison between the type strain of Halobacterium salinarum (DSM 3754(T)) and the laboratory strains R1 and NRC-1.</title>
        <authorList>
            <person name="Pfeiffer F."/>
            <person name="Losensky G."/>
            <person name="Marchfelder A."/>
            <person name="Habermann B."/>
            <person name="Dyall-Smith M."/>
        </authorList>
    </citation>
    <scope>NUCLEOTIDE SEQUENCE</scope>
    <source>
        <strain evidence="2">91-R6</strain>
    </source>
</reference>
<dbReference type="GO" id="GO:0004519">
    <property type="term" value="F:endonuclease activity"/>
    <property type="evidence" value="ECO:0007669"/>
    <property type="project" value="UniProtKB-KW"/>
</dbReference>
<evidence type="ECO:0000256" key="1">
    <source>
        <dbReference type="SAM" id="MobiDB-lite"/>
    </source>
</evidence>
<dbReference type="CDD" id="cd00085">
    <property type="entry name" value="HNHc"/>
    <property type="match status" value="1"/>
</dbReference>
<evidence type="ECO:0000313" key="5">
    <source>
        <dbReference type="Proteomes" id="UP000323075"/>
    </source>
</evidence>
<dbReference type="RefSeq" id="WP_244289005.1">
    <property type="nucleotide sequence ID" value="NZ_VRYN01000001.1"/>
</dbReference>
<evidence type="ECO:0000313" key="3">
    <source>
        <dbReference type="EMBL" id="TYO82477.1"/>
    </source>
</evidence>
<dbReference type="Proteomes" id="UP000296216">
    <property type="component" value="Chromosome"/>
</dbReference>
<evidence type="ECO:0000313" key="4">
    <source>
        <dbReference type="Proteomes" id="UP000296216"/>
    </source>
</evidence>
<evidence type="ECO:0000313" key="2">
    <source>
        <dbReference type="EMBL" id="QCC43984.1"/>
    </source>
</evidence>
<reference evidence="2 4" key="1">
    <citation type="journal article" date="2019" name="Microbiol. Resour. Announc.">
        <title>The Genome Sequence of the Halobacterium salinarum Type Strain Is Closely Related to That of Laboratory Strains NRC-1 and R1.</title>
        <authorList>
            <person name="Pfeiffer F."/>
            <person name="Marchfelder A."/>
            <person name="Habermann B."/>
            <person name="Dyall-Smith M.L."/>
        </authorList>
    </citation>
    <scope>NUCLEOTIDE SEQUENCE [LARGE SCALE GENOMIC DNA]</scope>
    <source>
        <strain evidence="2">91-R6</strain>
        <strain evidence="4">ATCC 33171 / DSM 3754 / JCM 8978 / NBRC 102687 / NCIMB 764 / 91-R6</strain>
    </source>
</reference>
<proteinExistence type="predicted"/>
<dbReference type="EMBL" id="VRYN01000001">
    <property type="protein sequence ID" value="TYO82477.1"/>
    <property type="molecule type" value="Genomic_DNA"/>
</dbReference>
<feature type="compositionally biased region" description="Basic and acidic residues" evidence="1">
    <location>
        <begin position="125"/>
        <end position="134"/>
    </location>
</feature>
<dbReference type="AlphaFoldDB" id="A0A4D6GQM8"/>
<gene>
    <name evidence="3" type="ORF">APQ99_01008</name>
    <name evidence="2" type="ORF">HBSAL_01210</name>
</gene>
<name>A0A4D6GQM8_HALS9</name>